<evidence type="ECO:0000313" key="3">
    <source>
        <dbReference type="EMBL" id="TDV57903.1"/>
    </source>
</evidence>
<dbReference type="SMART" id="SM00849">
    <property type="entry name" value="Lactamase_B"/>
    <property type="match status" value="1"/>
</dbReference>
<dbReference type="Gene3D" id="3.60.15.10">
    <property type="entry name" value="Ribonuclease Z/Hydroxyacylglutathione hydrolase-like"/>
    <property type="match status" value="1"/>
</dbReference>
<keyword evidence="4" id="KW-1185">Reference proteome</keyword>
<reference evidence="3 4" key="1">
    <citation type="submission" date="2019-03" db="EMBL/GenBank/DDBJ databases">
        <title>Genomic Encyclopedia of Archaeal and Bacterial Type Strains, Phase II (KMG-II): from individual species to whole genera.</title>
        <authorList>
            <person name="Goeker M."/>
        </authorList>
    </citation>
    <scope>NUCLEOTIDE SEQUENCE [LARGE SCALE GENOMIC DNA]</scope>
    <source>
        <strain evidence="3 4">DSM 45499</strain>
    </source>
</reference>
<dbReference type="EMBL" id="SOCP01000001">
    <property type="protein sequence ID" value="TDV57903.1"/>
    <property type="molecule type" value="Genomic_DNA"/>
</dbReference>
<keyword evidence="1" id="KW-0732">Signal</keyword>
<protein>
    <submittedName>
        <fullName evidence="3">Metallo-beta-lactamase class B</fullName>
    </submittedName>
</protein>
<organism evidence="3 4">
    <name type="scientific">Actinophytocola oryzae</name>
    <dbReference type="NCBI Taxonomy" id="502181"/>
    <lineage>
        <taxon>Bacteria</taxon>
        <taxon>Bacillati</taxon>
        <taxon>Actinomycetota</taxon>
        <taxon>Actinomycetes</taxon>
        <taxon>Pseudonocardiales</taxon>
        <taxon>Pseudonocardiaceae</taxon>
    </lineage>
</organism>
<dbReference type="InterPro" id="IPR036866">
    <property type="entry name" value="RibonucZ/Hydroxyglut_hydro"/>
</dbReference>
<gene>
    <name evidence="3" type="ORF">CLV71_101777</name>
</gene>
<dbReference type="PANTHER" id="PTHR42951:SF17">
    <property type="entry name" value="METALLO-BETA-LACTAMASE DOMAIN-CONTAINING PROTEIN"/>
    <property type="match status" value="1"/>
</dbReference>
<dbReference type="InterPro" id="IPR050855">
    <property type="entry name" value="NDM-1-like"/>
</dbReference>
<comment type="caution">
    <text evidence="3">The sequence shown here is derived from an EMBL/GenBank/DDBJ whole genome shotgun (WGS) entry which is preliminary data.</text>
</comment>
<evidence type="ECO:0000256" key="1">
    <source>
        <dbReference type="SAM" id="SignalP"/>
    </source>
</evidence>
<name>A0A4R7W584_9PSEU</name>
<sequence length="360" mass="38376">MILRKRSRLALCLTAFLLAGGGVVAATTAEAQPKPARDYDAEIHAAQVAAKSAAGLEHLGTLNRTCFLPPVNGAPDTTDVAPAYIDDPSKAPAKATWYADSAQVFDDLYFVGGSIHSAWLLKTSAGLILIDSGYQYSASTLILDGMKKFGFSPTDIKYIIISHAHSDHIGGVQVVQEATNGAPVVMGTKDWQTVKQFPNRYKGQTPDFKTGIKVPDNKDYDLKLGGTTVHIVPTPGHTPGTLSMIFTVHDFGTAHTVSYSGGTAFGFQNDKPNPGLKNYDTYINSARKMQAESTNAKADVLLSNHSEFDNAVTKTRELASRGFGPNPFVNGADSVKAYYDVTSNCALAARIGLEKSAAGQ</sequence>
<dbReference type="InterPro" id="IPR001279">
    <property type="entry name" value="Metallo-B-lactamas"/>
</dbReference>
<dbReference type="AlphaFoldDB" id="A0A4R7W584"/>
<accession>A0A4R7W584</accession>
<dbReference type="SUPFAM" id="SSF56281">
    <property type="entry name" value="Metallo-hydrolase/oxidoreductase"/>
    <property type="match status" value="1"/>
</dbReference>
<feature type="chain" id="PRO_5039400062" evidence="1">
    <location>
        <begin position="26"/>
        <end position="360"/>
    </location>
</feature>
<dbReference type="Pfam" id="PF00753">
    <property type="entry name" value="Lactamase_B"/>
    <property type="match status" value="1"/>
</dbReference>
<feature type="signal peptide" evidence="1">
    <location>
        <begin position="1"/>
        <end position="25"/>
    </location>
</feature>
<dbReference type="PANTHER" id="PTHR42951">
    <property type="entry name" value="METALLO-BETA-LACTAMASE DOMAIN-CONTAINING"/>
    <property type="match status" value="1"/>
</dbReference>
<dbReference type="OrthoDB" id="3865988at2"/>
<dbReference type="Proteomes" id="UP000294927">
    <property type="component" value="Unassembled WGS sequence"/>
</dbReference>
<proteinExistence type="predicted"/>
<feature type="domain" description="Metallo-beta-lactamase" evidence="2">
    <location>
        <begin position="115"/>
        <end position="305"/>
    </location>
</feature>
<evidence type="ECO:0000313" key="4">
    <source>
        <dbReference type="Proteomes" id="UP000294927"/>
    </source>
</evidence>
<evidence type="ECO:0000259" key="2">
    <source>
        <dbReference type="SMART" id="SM00849"/>
    </source>
</evidence>